<dbReference type="EMBL" id="JAVHUL010000009">
    <property type="protein sequence ID" value="MDQ7916902.1"/>
    <property type="molecule type" value="Genomic_DNA"/>
</dbReference>
<dbReference type="RefSeq" id="WP_308863569.1">
    <property type="nucleotide sequence ID" value="NZ_JAVHUL010000009.1"/>
</dbReference>
<feature type="signal peptide" evidence="1">
    <location>
        <begin position="1"/>
        <end position="16"/>
    </location>
</feature>
<evidence type="ECO:0008006" key="4">
    <source>
        <dbReference type="Google" id="ProtNLM"/>
    </source>
</evidence>
<evidence type="ECO:0000313" key="3">
    <source>
        <dbReference type="Proteomes" id="UP001230915"/>
    </source>
</evidence>
<reference evidence="2 3" key="1">
    <citation type="submission" date="2023-08" db="EMBL/GenBank/DDBJ databases">
        <title>Mesonia sp. MT50, isolated from deep-sea sediment of the Mariana Trench.</title>
        <authorList>
            <person name="Fu H."/>
        </authorList>
    </citation>
    <scope>NUCLEOTIDE SEQUENCE [LARGE SCALE GENOMIC DNA]</scope>
    <source>
        <strain evidence="2 3">MT50</strain>
    </source>
</reference>
<organism evidence="2 3">
    <name type="scientific">Mesonia profundi</name>
    <dbReference type="NCBI Taxonomy" id="3070998"/>
    <lineage>
        <taxon>Bacteria</taxon>
        <taxon>Pseudomonadati</taxon>
        <taxon>Bacteroidota</taxon>
        <taxon>Flavobacteriia</taxon>
        <taxon>Flavobacteriales</taxon>
        <taxon>Flavobacteriaceae</taxon>
        <taxon>Mesonia</taxon>
    </lineage>
</organism>
<gene>
    <name evidence="2" type="ORF">RBU60_04890</name>
</gene>
<name>A0ABU0ZZR7_9FLAO</name>
<evidence type="ECO:0000313" key="2">
    <source>
        <dbReference type="EMBL" id="MDQ7916902.1"/>
    </source>
</evidence>
<accession>A0ABU0ZZR7</accession>
<dbReference type="PROSITE" id="PS51257">
    <property type="entry name" value="PROKAR_LIPOPROTEIN"/>
    <property type="match status" value="1"/>
</dbReference>
<keyword evidence="3" id="KW-1185">Reference proteome</keyword>
<protein>
    <recommendedName>
        <fullName evidence="4">Lipoprotein</fullName>
    </recommendedName>
</protein>
<feature type="chain" id="PRO_5046117215" description="Lipoprotein" evidence="1">
    <location>
        <begin position="17"/>
        <end position="195"/>
    </location>
</feature>
<proteinExistence type="predicted"/>
<sequence length="195" mass="21860">MRKLMFICLLAMSVFACQNDKKSSSEEFERVEAAKEGVNVSIQDQDLEREEVVKGEDVSSQLENDRPGPSARWSGEFIKTNALNTDGACSCNCLSIDFNATRTLCLDEKSGIDIQVNYVLKENLVQVIYLNGKGNIDDKNPIPWSDFDKNSVVAEISTANNQMQLDWKGFTIDNKLATDYAILGKKTLEGNYKRK</sequence>
<evidence type="ECO:0000256" key="1">
    <source>
        <dbReference type="SAM" id="SignalP"/>
    </source>
</evidence>
<comment type="caution">
    <text evidence="2">The sequence shown here is derived from an EMBL/GenBank/DDBJ whole genome shotgun (WGS) entry which is preliminary data.</text>
</comment>
<dbReference type="Proteomes" id="UP001230915">
    <property type="component" value="Unassembled WGS sequence"/>
</dbReference>
<keyword evidence="1" id="KW-0732">Signal</keyword>